<keyword evidence="7" id="KW-0472">Membrane</keyword>
<evidence type="ECO:0000256" key="7">
    <source>
        <dbReference type="SAM" id="Phobius"/>
    </source>
</evidence>
<evidence type="ECO:0000313" key="10">
    <source>
        <dbReference type="Proteomes" id="UP000034264"/>
    </source>
</evidence>
<dbReference type="Gene3D" id="2.40.440.10">
    <property type="entry name" value="L,D-transpeptidase catalytic domain-like"/>
    <property type="match status" value="1"/>
</dbReference>
<keyword evidence="5 6" id="KW-0961">Cell wall biogenesis/degradation</keyword>
<keyword evidence="4 6" id="KW-0573">Peptidoglycan synthesis</keyword>
<dbReference type="AlphaFoldDB" id="A0A0G1M574"/>
<evidence type="ECO:0000256" key="5">
    <source>
        <dbReference type="ARBA" id="ARBA00023316"/>
    </source>
</evidence>
<dbReference type="SUPFAM" id="SSF141523">
    <property type="entry name" value="L,D-transpeptidase catalytic domain-like"/>
    <property type="match status" value="1"/>
</dbReference>
<dbReference type="GO" id="GO:0071555">
    <property type="term" value="P:cell wall organization"/>
    <property type="evidence" value="ECO:0007669"/>
    <property type="project" value="UniProtKB-UniRule"/>
</dbReference>
<keyword evidence="2" id="KW-0808">Transferase</keyword>
<evidence type="ECO:0000256" key="1">
    <source>
        <dbReference type="ARBA" id="ARBA00004752"/>
    </source>
</evidence>
<dbReference type="Proteomes" id="UP000034264">
    <property type="component" value="Unassembled WGS sequence"/>
</dbReference>
<dbReference type="PANTHER" id="PTHR30582">
    <property type="entry name" value="L,D-TRANSPEPTIDASE"/>
    <property type="match status" value="1"/>
</dbReference>
<dbReference type="InterPro" id="IPR038063">
    <property type="entry name" value="Transpep_catalytic_dom"/>
</dbReference>
<evidence type="ECO:0000256" key="3">
    <source>
        <dbReference type="ARBA" id="ARBA00022960"/>
    </source>
</evidence>
<keyword evidence="7" id="KW-1133">Transmembrane helix</keyword>
<dbReference type="GO" id="GO:0008360">
    <property type="term" value="P:regulation of cell shape"/>
    <property type="evidence" value="ECO:0007669"/>
    <property type="project" value="UniProtKB-UniRule"/>
</dbReference>
<feature type="active site" description="Proton donor/acceptor" evidence="6">
    <location>
        <position position="167"/>
    </location>
</feature>
<sequence length="224" mass="24703">MNYTVPLTRPMILLIVGAALAIGVIRVTFLSISKAQSFAGCPADLSQTGVDPTQTVAMWNNLPIRPLTALAETLSESQKKVLGSSADEKWIEVDLSDQKLIAHQGDSIFLESLISSGLWGKTPPGEYAIWYKIRATKMEGGNRATNTYYYLPNVPYAMFFKGDFGIHGTYWHQNFGKPMSHGCVNAPTPIAEKLFYWTDPVLPDGQWAIRATNANPGTRVVIHE</sequence>
<dbReference type="CDD" id="cd16913">
    <property type="entry name" value="YkuD_like"/>
    <property type="match status" value="1"/>
</dbReference>
<evidence type="ECO:0000256" key="4">
    <source>
        <dbReference type="ARBA" id="ARBA00022984"/>
    </source>
</evidence>
<dbReference type="GO" id="GO:0071972">
    <property type="term" value="F:peptidoglycan L,D-transpeptidase activity"/>
    <property type="evidence" value="ECO:0007669"/>
    <property type="project" value="TreeGrafter"/>
</dbReference>
<proteinExistence type="predicted"/>
<dbReference type="PROSITE" id="PS52029">
    <property type="entry name" value="LD_TPASE"/>
    <property type="match status" value="1"/>
</dbReference>
<protein>
    <recommendedName>
        <fullName evidence="8">L,D-TPase catalytic domain-containing protein</fullName>
    </recommendedName>
</protein>
<dbReference type="Pfam" id="PF03734">
    <property type="entry name" value="YkuD"/>
    <property type="match status" value="1"/>
</dbReference>
<accession>A0A0G1M574</accession>
<feature type="domain" description="L,D-TPase catalytic" evidence="8">
    <location>
        <begin position="89"/>
        <end position="223"/>
    </location>
</feature>
<evidence type="ECO:0000256" key="6">
    <source>
        <dbReference type="PROSITE-ProRule" id="PRU01373"/>
    </source>
</evidence>
<organism evidence="9 10">
    <name type="scientific">Candidatus Amesbacteria bacterium GW2011_GWC2_45_19</name>
    <dbReference type="NCBI Taxonomy" id="1618366"/>
    <lineage>
        <taxon>Bacteria</taxon>
        <taxon>Candidatus Amesiibacteriota</taxon>
    </lineage>
</organism>
<dbReference type="InterPro" id="IPR050979">
    <property type="entry name" value="LD-transpeptidase"/>
</dbReference>
<dbReference type="InterPro" id="IPR005490">
    <property type="entry name" value="LD_TPept_cat_dom"/>
</dbReference>
<name>A0A0G1M574_9BACT</name>
<comment type="pathway">
    <text evidence="1 6">Cell wall biogenesis; peptidoglycan biosynthesis.</text>
</comment>
<dbReference type="PANTHER" id="PTHR30582:SF2">
    <property type="entry name" value="L,D-TRANSPEPTIDASE YCIB-RELATED"/>
    <property type="match status" value="1"/>
</dbReference>
<evidence type="ECO:0000256" key="2">
    <source>
        <dbReference type="ARBA" id="ARBA00022679"/>
    </source>
</evidence>
<reference evidence="9 10" key="1">
    <citation type="journal article" date="2015" name="Nature">
        <title>rRNA introns, odd ribosomes, and small enigmatic genomes across a large radiation of phyla.</title>
        <authorList>
            <person name="Brown C.T."/>
            <person name="Hug L.A."/>
            <person name="Thomas B.C."/>
            <person name="Sharon I."/>
            <person name="Castelle C.J."/>
            <person name="Singh A."/>
            <person name="Wilkins M.J."/>
            <person name="Williams K.H."/>
            <person name="Banfield J.F."/>
        </authorList>
    </citation>
    <scope>NUCLEOTIDE SEQUENCE [LARGE SCALE GENOMIC DNA]</scope>
</reference>
<dbReference type="EMBL" id="LCKS01000001">
    <property type="protein sequence ID" value="KKU03416.1"/>
    <property type="molecule type" value="Genomic_DNA"/>
</dbReference>
<keyword evidence="7" id="KW-0812">Transmembrane</keyword>
<evidence type="ECO:0000259" key="8">
    <source>
        <dbReference type="PROSITE" id="PS52029"/>
    </source>
</evidence>
<keyword evidence="3 6" id="KW-0133">Cell shape</keyword>
<evidence type="ECO:0000313" key="9">
    <source>
        <dbReference type="EMBL" id="KKU03416.1"/>
    </source>
</evidence>
<gene>
    <name evidence="9" type="ORF">UX05_C0001G0045</name>
</gene>
<feature type="transmembrane region" description="Helical" evidence="7">
    <location>
        <begin position="12"/>
        <end position="32"/>
    </location>
</feature>
<dbReference type="UniPathway" id="UPA00219"/>
<dbReference type="GO" id="GO:0005576">
    <property type="term" value="C:extracellular region"/>
    <property type="evidence" value="ECO:0007669"/>
    <property type="project" value="TreeGrafter"/>
</dbReference>
<feature type="active site" description="Nucleophile" evidence="6">
    <location>
        <position position="183"/>
    </location>
</feature>
<comment type="caution">
    <text evidence="9">The sequence shown here is derived from an EMBL/GenBank/DDBJ whole genome shotgun (WGS) entry which is preliminary data.</text>
</comment>
<dbReference type="GO" id="GO:0018104">
    <property type="term" value="P:peptidoglycan-protein cross-linking"/>
    <property type="evidence" value="ECO:0007669"/>
    <property type="project" value="TreeGrafter"/>
</dbReference>
<dbReference type="GO" id="GO:0016740">
    <property type="term" value="F:transferase activity"/>
    <property type="evidence" value="ECO:0007669"/>
    <property type="project" value="UniProtKB-KW"/>
</dbReference>